<dbReference type="AlphaFoldDB" id="A0A284S6J5"/>
<organism evidence="1 2">
    <name type="scientific">Armillaria ostoyae</name>
    <name type="common">Armillaria root rot fungus</name>
    <dbReference type="NCBI Taxonomy" id="47428"/>
    <lineage>
        <taxon>Eukaryota</taxon>
        <taxon>Fungi</taxon>
        <taxon>Dikarya</taxon>
        <taxon>Basidiomycota</taxon>
        <taxon>Agaricomycotina</taxon>
        <taxon>Agaricomycetes</taxon>
        <taxon>Agaricomycetidae</taxon>
        <taxon>Agaricales</taxon>
        <taxon>Marasmiineae</taxon>
        <taxon>Physalacriaceae</taxon>
        <taxon>Armillaria</taxon>
    </lineage>
</organism>
<gene>
    <name evidence="1" type="ORF">ARMOST_20151</name>
</gene>
<proteinExistence type="predicted"/>
<sequence length="95" mass="10704">MTTEFTNRERYLVHDIAIMNSQVVKESLFPRADIESSPDQIKKGMEHIHCLGLKLDAYSTVGLRNVNRAATVVSRDRTCSARSMSAYSILNKTQS</sequence>
<keyword evidence="2" id="KW-1185">Reference proteome</keyword>
<evidence type="ECO:0000313" key="1">
    <source>
        <dbReference type="EMBL" id="SJL16625.1"/>
    </source>
</evidence>
<dbReference type="EMBL" id="FUEG01000036">
    <property type="protein sequence ID" value="SJL16625.1"/>
    <property type="molecule type" value="Genomic_DNA"/>
</dbReference>
<evidence type="ECO:0000313" key="2">
    <source>
        <dbReference type="Proteomes" id="UP000219338"/>
    </source>
</evidence>
<reference evidence="2" key="1">
    <citation type="journal article" date="2017" name="Nat. Ecol. Evol.">
        <title>Genome expansion and lineage-specific genetic innovations in the forest pathogenic fungi Armillaria.</title>
        <authorList>
            <person name="Sipos G."/>
            <person name="Prasanna A.N."/>
            <person name="Walter M.C."/>
            <person name="O'Connor E."/>
            <person name="Balint B."/>
            <person name="Krizsan K."/>
            <person name="Kiss B."/>
            <person name="Hess J."/>
            <person name="Varga T."/>
            <person name="Slot J."/>
            <person name="Riley R."/>
            <person name="Boka B."/>
            <person name="Rigling D."/>
            <person name="Barry K."/>
            <person name="Lee J."/>
            <person name="Mihaltcheva S."/>
            <person name="LaButti K."/>
            <person name="Lipzen A."/>
            <person name="Waldron R."/>
            <person name="Moloney N.M."/>
            <person name="Sperisen C."/>
            <person name="Kredics L."/>
            <person name="Vagvoelgyi C."/>
            <person name="Patrignani A."/>
            <person name="Fitzpatrick D."/>
            <person name="Nagy I."/>
            <person name="Doyle S."/>
            <person name="Anderson J.B."/>
            <person name="Grigoriev I.V."/>
            <person name="Gueldener U."/>
            <person name="Muensterkoetter M."/>
            <person name="Nagy L.G."/>
        </authorList>
    </citation>
    <scope>NUCLEOTIDE SEQUENCE [LARGE SCALE GENOMIC DNA]</scope>
    <source>
        <strain evidence="2">C18/9</strain>
    </source>
</reference>
<dbReference type="OrthoDB" id="10476003at2759"/>
<protein>
    <submittedName>
        <fullName evidence="1">Uncharacterized protein</fullName>
    </submittedName>
</protein>
<dbReference type="Proteomes" id="UP000219338">
    <property type="component" value="Unassembled WGS sequence"/>
</dbReference>
<name>A0A284S6J5_ARMOS</name>
<accession>A0A284S6J5</accession>